<dbReference type="RefSeq" id="WP_159453009.1">
    <property type="nucleotide sequence ID" value="NZ_FXAG01000001.1"/>
</dbReference>
<evidence type="ECO:0000313" key="3">
    <source>
        <dbReference type="Proteomes" id="UP000192920"/>
    </source>
</evidence>
<keyword evidence="1" id="KW-0472">Membrane</keyword>
<evidence type="ECO:0008006" key="4">
    <source>
        <dbReference type="Google" id="ProtNLM"/>
    </source>
</evidence>
<evidence type="ECO:0000313" key="2">
    <source>
        <dbReference type="EMBL" id="SME94228.1"/>
    </source>
</evidence>
<dbReference type="STRING" id="1123014.SAMN02745746_00233"/>
<organism evidence="2 3">
    <name type="scientific">Pseudogulbenkiania subflava DSM 22618</name>
    <dbReference type="NCBI Taxonomy" id="1123014"/>
    <lineage>
        <taxon>Bacteria</taxon>
        <taxon>Pseudomonadati</taxon>
        <taxon>Pseudomonadota</taxon>
        <taxon>Betaproteobacteria</taxon>
        <taxon>Neisseriales</taxon>
        <taxon>Chromobacteriaceae</taxon>
        <taxon>Pseudogulbenkiania</taxon>
    </lineage>
</organism>
<reference evidence="3" key="1">
    <citation type="submission" date="2017-04" db="EMBL/GenBank/DDBJ databases">
        <authorList>
            <person name="Varghese N."/>
            <person name="Submissions S."/>
        </authorList>
    </citation>
    <scope>NUCLEOTIDE SEQUENCE [LARGE SCALE GENOMIC DNA]</scope>
    <source>
        <strain evidence="3">DSM 22618</strain>
    </source>
</reference>
<feature type="transmembrane region" description="Helical" evidence="1">
    <location>
        <begin position="12"/>
        <end position="32"/>
    </location>
</feature>
<dbReference type="Proteomes" id="UP000192920">
    <property type="component" value="Unassembled WGS sequence"/>
</dbReference>
<keyword evidence="1" id="KW-1133">Transmembrane helix</keyword>
<evidence type="ECO:0000256" key="1">
    <source>
        <dbReference type="SAM" id="Phobius"/>
    </source>
</evidence>
<keyword evidence="1" id="KW-0812">Transmembrane</keyword>
<protein>
    <recommendedName>
        <fullName evidence="4">PilX N-terminal</fullName>
    </recommendedName>
</protein>
<dbReference type="AlphaFoldDB" id="A0A1Y6B674"/>
<sequence>MRRFPSPLSQQHGLATLAVSLIMLFLMSLLIFNTSSGMLLELKTGNNQYFQAKALEAARGGADYAVSWLDVSGNYSSLAWSSDATGPSGNNQRAALPSSVASQAIGGYNVAVTLWRNSANSSILEVRAVASGDASATVRQKIHAKTIRFNVTSVPPLVINGCLSGVTGNPDMHPTHSGDVVIKSSEDSSCVDPGHLGMNGGVTQGNVFATSAWDYVFATSKADMKELAAQSSTDAIYYYDASNPFSGNWHDDVGTASSPGILIFDTGAGCPKINGNVTIYGIVYYAAECGSNQGWGNTTIHGSVVSEGSITKLTANTDFYPWSGGSMPSYTIAMDLAKLPASWRDF</sequence>
<name>A0A1Y6B674_9NEIS</name>
<accession>A0A1Y6B674</accession>
<gene>
    <name evidence="2" type="ORF">SAMN02745746_00233</name>
</gene>
<dbReference type="EMBL" id="FXAG01000001">
    <property type="protein sequence ID" value="SME94228.1"/>
    <property type="molecule type" value="Genomic_DNA"/>
</dbReference>
<keyword evidence="3" id="KW-1185">Reference proteome</keyword>
<proteinExistence type="predicted"/>